<dbReference type="SUPFAM" id="SSF48452">
    <property type="entry name" value="TPR-like"/>
    <property type="match status" value="2"/>
</dbReference>
<sequence>MLINPVLIKKIVRYSLLGLIGLCLALSLGIDRSHAISPKATADSPATIAVASTATSNNSNLDRGRNLYDAGQFAEAVQVWQITAQSYASQGDRPNQALTLSYLSLAYQQLNQWNAAQNSIDESLAILNGAKAVDAILWAQVLNTKAILQQQIGQSQTAVDTWKQAQGYYQQAGDLQGVLGTQINQAQALQSLGFYRRSRQILDDINQQLEKSDDSLLKVSGLRSVGNALRVLGDNEASYKSLSWGLAIAKNLNAINELSPILIGLGNNAADTRNFDVALQHFIEAEKVATKASDRIESKLNQLQVYVNMGQTQAIATLAPNIQQELSEIPPSRASLYAIVNFASNLSKLPPQEQPIPASTIIQLLDKSVQSARKVNDPQAEAYLLSQWGQLVANNGQPNEGIRLLQQSMQLSQSIQSKNILSQSAWKLGRLLHQQGQKQAAIAAYGEAVDALQNLRSDLVGINQEVQFSFRESIEPVYREFVSLLIDENPDQSALVKARELIEALQLAELDNFFRESCLNSQPLQIDQIDTKAAVVYAIMLPNRIAVILSTAGQPLTYYSSPVPRGEAEQTIRSYLGSIHPASDNKGQKLLSQKIYNWLIRPAVDSQALKEKQTLVFVLDGLLRKIPMAALYDGKQYLIENYAVALSPGLKLLETQSLEQKQIRSVVAGISTARNGFNPLPAVETEVVAISQATSGNKLLNQEFTPSALSKSIESKMANVVHLATHGQFSSKQEDTFLLTWDGRLNIRELSELLQKRETGQSGAIDLLVLSACDTAAGDDRAVLGLAGLALKSGARSTIATLWPVKDNVASRLMVKLYQDLGKPHVSKAEALRQAQISILSDKNFTDPFFWSSFVLVGNWL</sequence>
<dbReference type="InterPro" id="IPR024983">
    <property type="entry name" value="CHAT_dom"/>
</dbReference>
<comment type="caution">
    <text evidence="2">The sequence shown here is derived from an EMBL/GenBank/DDBJ whole genome shotgun (WGS) entry which is preliminary data.</text>
</comment>
<organism evidence="2 3">
    <name type="scientific">Pseudanabaena catenata USMAC16</name>
    <dbReference type="NCBI Taxonomy" id="1855837"/>
    <lineage>
        <taxon>Bacteria</taxon>
        <taxon>Bacillati</taxon>
        <taxon>Cyanobacteriota</taxon>
        <taxon>Cyanophyceae</taxon>
        <taxon>Pseudanabaenales</taxon>
        <taxon>Pseudanabaenaceae</taxon>
        <taxon>Pseudanabaena</taxon>
    </lineage>
</organism>
<feature type="domain" description="CHAT" evidence="1">
    <location>
        <begin position="591"/>
        <end position="859"/>
    </location>
</feature>
<reference evidence="2" key="1">
    <citation type="submission" date="2019-05" db="EMBL/GenBank/DDBJ databases">
        <title>Whole genome sequencing of Pseudanabaena catenata USMAC16.</title>
        <authorList>
            <person name="Khan Z."/>
            <person name="Omar W.M."/>
            <person name="Convey P."/>
            <person name="Merican F."/>
            <person name="Najimudin N."/>
        </authorList>
    </citation>
    <scope>NUCLEOTIDE SEQUENCE</scope>
    <source>
        <strain evidence="2">USMAC16</strain>
    </source>
</reference>
<evidence type="ECO:0000313" key="2">
    <source>
        <dbReference type="EMBL" id="MDG3495648.1"/>
    </source>
</evidence>
<name>A0A9X4MA77_9CYAN</name>
<dbReference type="InterPro" id="IPR011990">
    <property type="entry name" value="TPR-like_helical_dom_sf"/>
</dbReference>
<dbReference type="Pfam" id="PF12770">
    <property type="entry name" value="CHAT"/>
    <property type="match status" value="1"/>
</dbReference>
<evidence type="ECO:0000313" key="3">
    <source>
        <dbReference type="Proteomes" id="UP001152872"/>
    </source>
</evidence>
<dbReference type="AlphaFoldDB" id="A0A9X4MA77"/>
<accession>A0A9X4MA77</accession>
<dbReference type="PANTHER" id="PTHR10098:SF112">
    <property type="entry name" value="SLR0380 PROTEIN"/>
    <property type="match status" value="1"/>
</dbReference>
<dbReference type="SMART" id="SM00028">
    <property type="entry name" value="TPR"/>
    <property type="match status" value="5"/>
</dbReference>
<dbReference type="InterPro" id="IPR019734">
    <property type="entry name" value="TPR_rpt"/>
</dbReference>
<protein>
    <submittedName>
        <fullName evidence="2">CHAT domain-containing protein</fullName>
    </submittedName>
</protein>
<dbReference type="Proteomes" id="UP001152872">
    <property type="component" value="Unassembled WGS sequence"/>
</dbReference>
<proteinExistence type="predicted"/>
<keyword evidence="3" id="KW-1185">Reference proteome</keyword>
<evidence type="ECO:0000259" key="1">
    <source>
        <dbReference type="Pfam" id="PF12770"/>
    </source>
</evidence>
<dbReference type="EMBL" id="VBTY01000115">
    <property type="protein sequence ID" value="MDG3495648.1"/>
    <property type="molecule type" value="Genomic_DNA"/>
</dbReference>
<dbReference type="PANTHER" id="PTHR10098">
    <property type="entry name" value="RAPSYN-RELATED"/>
    <property type="match status" value="1"/>
</dbReference>
<dbReference type="Pfam" id="PF13424">
    <property type="entry name" value="TPR_12"/>
    <property type="match status" value="1"/>
</dbReference>
<dbReference type="Gene3D" id="1.25.40.10">
    <property type="entry name" value="Tetratricopeptide repeat domain"/>
    <property type="match status" value="3"/>
</dbReference>
<dbReference type="RefSeq" id="WP_009627782.1">
    <property type="nucleotide sequence ID" value="NZ_VBTY01000115.1"/>
</dbReference>
<gene>
    <name evidence="2" type="ORF">FEV09_13910</name>
</gene>